<sequence length="69" mass="7754">MVEEQRDAKNASMIPDDETPKDSIVGLISSGDQPSLELYRGSSLMVFSHNAEKRIDRLLEKEVSSYILL</sequence>
<dbReference type="EMBL" id="AMZH03006988">
    <property type="protein sequence ID" value="RRT62430.1"/>
    <property type="molecule type" value="Genomic_DNA"/>
</dbReference>
<comment type="caution">
    <text evidence="2">The sequence shown here is derived from an EMBL/GenBank/DDBJ whole genome shotgun (WGS) entry which is preliminary data.</text>
</comment>
<name>A0A426ZEP5_ENSVE</name>
<evidence type="ECO:0000256" key="1">
    <source>
        <dbReference type="SAM" id="MobiDB-lite"/>
    </source>
</evidence>
<feature type="region of interest" description="Disordered" evidence="1">
    <location>
        <begin position="1"/>
        <end position="23"/>
    </location>
</feature>
<organism evidence="2 3">
    <name type="scientific">Ensete ventricosum</name>
    <name type="common">Abyssinian banana</name>
    <name type="synonym">Musa ensete</name>
    <dbReference type="NCBI Taxonomy" id="4639"/>
    <lineage>
        <taxon>Eukaryota</taxon>
        <taxon>Viridiplantae</taxon>
        <taxon>Streptophyta</taxon>
        <taxon>Embryophyta</taxon>
        <taxon>Tracheophyta</taxon>
        <taxon>Spermatophyta</taxon>
        <taxon>Magnoliopsida</taxon>
        <taxon>Liliopsida</taxon>
        <taxon>Zingiberales</taxon>
        <taxon>Musaceae</taxon>
        <taxon>Ensete</taxon>
    </lineage>
</organism>
<proteinExistence type="predicted"/>
<gene>
    <name evidence="2" type="ORF">B296_00000481</name>
</gene>
<evidence type="ECO:0000313" key="2">
    <source>
        <dbReference type="EMBL" id="RRT62430.1"/>
    </source>
</evidence>
<protein>
    <submittedName>
        <fullName evidence="2">Uncharacterized protein</fullName>
    </submittedName>
</protein>
<reference evidence="2 3" key="1">
    <citation type="journal article" date="2014" name="Agronomy (Basel)">
        <title>A Draft Genome Sequence for Ensete ventricosum, the Drought-Tolerant Tree Against Hunger.</title>
        <authorList>
            <person name="Harrison J."/>
            <person name="Moore K.A."/>
            <person name="Paszkiewicz K."/>
            <person name="Jones T."/>
            <person name="Grant M."/>
            <person name="Ambacheew D."/>
            <person name="Muzemil S."/>
            <person name="Studholme D.J."/>
        </authorList>
    </citation>
    <scope>NUCLEOTIDE SEQUENCE [LARGE SCALE GENOMIC DNA]</scope>
</reference>
<accession>A0A426ZEP5</accession>
<evidence type="ECO:0000313" key="3">
    <source>
        <dbReference type="Proteomes" id="UP000287651"/>
    </source>
</evidence>
<dbReference type="AlphaFoldDB" id="A0A426ZEP5"/>
<dbReference type="Proteomes" id="UP000287651">
    <property type="component" value="Unassembled WGS sequence"/>
</dbReference>